<keyword evidence="2" id="KW-1185">Reference proteome</keyword>
<accession>A0A1I7J157</accession>
<sequence>MQPEAELKKYYDLTKRMDAQGGPEGSTNLFEEILWQEQQILSFFGLPNSDKYRKILWELTYDEKFGKKAVQNIVKQLQEAAETHLLAPVHTALEMLNQAQREKSSAFDILPELGFATHIYTLYVYEQLLLKGEITTEEALAALQKTAEPAILDKLGVMANKEQPRRTKSYRELKEEIPYIEGFIDHVLYAEEEMEEDEEEEITVEGDEFEPVPFLLGHPAVVERIICIEHTNISMVVRANNEDKPEMYTLGMHVDEFKELMSLYEPLGAIILARGEQLTAENGTEEPVIYEIDLEEDLGQTLEIDQHYLEVYAPQIRDERGRLEENRFGFVMLHEIIPIGEVEEIELQDEEAALNQVTGQLKHIQAWYGFYLNKLKSLNKVTSESLSAEEKQLIARHYAGLQDDSLFELARQLHELYSRHHINFELRNKSEE</sequence>
<reference evidence="2" key="1">
    <citation type="submission" date="2016-10" db="EMBL/GenBank/DDBJ databases">
        <authorList>
            <person name="Varghese N."/>
        </authorList>
    </citation>
    <scope>NUCLEOTIDE SEQUENCE [LARGE SCALE GENOMIC DNA]</scope>
    <source>
        <strain evidence="2">DSM 18820</strain>
    </source>
</reference>
<dbReference type="EMBL" id="FPCA01000003">
    <property type="protein sequence ID" value="SFU78913.1"/>
    <property type="molecule type" value="Genomic_DNA"/>
</dbReference>
<organism evidence="1 2">
    <name type="scientific">Pontibacter akesuensis</name>
    <dbReference type="NCBI Taxonomy" id="388950"/>
    <lineage>
        <taxon>Bacteria</taxon>
        <taxon>Pseudomonadati</taxon>
        <taxon>Bacteroidota</taxon>
        <taxon>Cytophagia</taxon>
        <taxon>Cytophagales</taxon>
        <taxon>Hymenobacteraceae</taxon>
        <taxon>Pontibacter</taxon>
    </lineage>
</organism>
<evidence type="ECO:0000313" key="1">
    <source>
        <dbReference type="EMBL" id="SFU78913.1"/>
    </source>
</evidence>
<protein>
    <submittedName>
        <fullName evidence="1">Uncharacterized protein</fullName>
    </submittedName>
</protein>
<name>A0A1I7J157_9BACT</name>
<proteinExistence type="predicted"/>
<dbReference type="Proteomes" id="UP000182491">
    <property type="component" value="Unassembled WGS sequence"/>
</dbReference>
<dbReference type="RefSeq" id="WP_068838640.1">
    <property type="nucleotide sequence ID" value="NZ_BMXC01000003.1"/>
</dbReference>
<gene>
    <name evidence="1" type="ORF">SAMN04487941_2393</name>
</gene>
<dbReference type="AlphaFoldDB" id="A0A1I7J157"/>
<evidence type="ECO:0000313" key="2">
    <source>
        <dbReference type="Proteomes" id="UP000182491"/>
    </source>
</evidence>
<dbReference type="OrthoDB" id="619218at2"/>